<evidence type="ECO:0000259" key="6">
    <source>
        <dbReference type="PROSITE" id="PS50111"/>
    </source>
</evidence>
<dbReference type="InterPro" id="IPR013655">
    <property type="entry name" value="PAS_fold_3"/>
</dbReference>
<dbReference type="InterPro" id="IPR000700">
    <property type="entry name" value="PAS-assoc_C"/>
</dbReference>
<dbReference type="InterPro" id="IPR004089">
    <property type="entry name" value="MCPsignal_dom"/>
</dbReference>
<evidence type="ECO:0000259" key="8">
    <source>
        <dbReference type="PROSITE" id="PS50113"/>
    </source>
</evidence>
<dbReference type="PANTHER" id="PTHR43531">
    <property type="entry name" value="PROTEIN ICFG"/>
    <property type="match status" value="1"/>
</dbReference>
<proteinExistence type="inferred from homology"/>
<dbReference type="GO" id="GO:0004888">
    <property type="term" value="F:transmembrane signaling receptor activity"/>
    <property type="evidence" value="ECO:0007669"/>
    <property type="project" value="InterPro"/>
</dbReference>
<dbReference type="InterPro" id="IPR004090">
    <property type="entry name" value="Chemotax_Me-accpt_rcpt"/>
</dbReference>
<dbReference type="SUPFAM" id="SSF55785">
    <property type="entry name" value="PYP-like sensor domain (PAS domain)"/>
    <property type="match status" value="2"/>
</dbReference>
<keyword evidence="1" id="KW-0145">Chemotaxis</keyword>
<dbReference type="GO" id="GO:0007165">
    <property type="term" value="P:signal transduction"/>
    <property type="evidence" value="ECO:0007669"/>
    <property type="project" value="UniProtKB-KW"/>
</dbReference>
<dbReference type="PROSITE" id="PS50112">
    <property type="entry name" value="PAS"/>
    <property type="match status" value="1"/>
</dbReference>
<dbReference type="Pfam" id="PF08447">
    <property type="entry name" value="PAS_3"/>
    <property type="match status" value="2"/>
</dbReference>
<dbReference type="NCBIfam" id="TIGR00229">
    <property type="entry name" value="sensory_box"/>
    <property type="match status" value="2"/>
</dbReference>
<dbReference type="SMART" id="SM00086">
    <property type="entry name" value="PAC"/>
    <property type="match status" value="2"/>
</dbReference>
<dbReference type="GO" id="GO:0016020">
    <property type="term" value="C:membrane"/>
    <property type="evidence" value="ECO:0007669"/>
    <property type="project" value="InterPro"/>
</dbReference>
<feature type="region of interest" description="Disordered" evidence="5">
    <location>
        <begin position="342"/>
        <end position="375"/>
    </location>
</feature>
<organism evidence="9 10">
    <name type="scientific">Thiomicrorhabdus xiamenensis</name>
    <dbReference type="NCBI Taxonomy" id="2739063"/>
    <lineage>
        <taxon>Bacteria</taxon>
        <taxon>Pseudomonadati</taxon>
        <taxon>Pseudomonadota</taxon>
        <taxon>Gammaproteobacteria</taxon>
        <taxon>Thiotrichales</taxon>
        <taxon>Piscirickettsiaceae</taxon>
        <taxon>Thiomicrorhabdus</taxon>
    </lineage>
</organism>
<feature type="compositionally biased region" description="Polar residues" evidence="5">
    <location>
        <begin position="351"/>
        <end position="370"/>
    </location>
</feature>
<dbReference type="SUPFAM" id="SSF58104">
    <property type="entry name" value="Methyl-accepting chemotaxis protein (MCP) signaling domain"/>
    <property type="match status" value="1"/>
</dbReference>
<evidence type="ECO:0000313" key="10">
    <source>
        <dbReference type="Proteomes" id="UP000504724"/>
    </source>
</evidence>
<evidence type="ECO:0000313" key="9">
    <source>
        <dbReference type="EMBL" id="QKI88886.1"/>
    </source>
</evidence>
<dbReference type="InterPro" id="IPR051310">
    <property type="entry name" value="MCP_chemotaxis"/>
</dbReference>
<feature type="domain" description="PAC" evidence="8">
    <location>
        <begin position="92"/>
        <end position="144"/>
    </location>
</feature>
<dbReference type="PROSITE" id="PS50111">
    <property type="entry name" value="CHEMOTAXIS_TRANSDUC_2"/>
    <property type="match status" value="1"/>
</dbReference>
<reference evidence="9 10" key="1">
    <citation type="submission" date="2020-05" db="EMBL/GenBank/DDBJ databases">
        <title>Thiomicrorhabdus sediminis sp.nov. and Thiomicrorhabdus xiamenensis sp.nov., novel sulfur-oxidizing bacteria isolated from coastal sediment.</title>
        <authorList>
            <person name="Liu X."/>
        </authorList>
    </citation>
    <scope>NUCLEOTIDE SEQUENCE [LARGE SCALE GENOMIC DNA]</scope>
    <source>
        <strain evidence="9 10">G2</strain>
    </source>
</reference>
<evidence type="ECO:0000256" key="3">
    <source>
        <dbReference type="ARBA" id="ARBA00029447"/>
    </source>
</evidence>
<dbReference type="CDD" id="cd00130">
    <property type="entry name" value="PAS"/>
    <property type="match status" value="2"/>
</dbReference>
<dbReference type="CDD" id="cd11386">
    <property type="entry name" value="MCP_signal"/>
    <property type="match status" value="1"/>
</dbReference>
<dbReference type="SMART" id="SM00283">
    <property type="entry name" value="MA"/>
    <property type="match status" value="1"/>
</dbReference>
<dbReference type="Gene3D" id="3.30.450.20">
    <property type="entry name" value="PAS domain"/>
    <property type="match status" value="2"/>
</dbReference>
<dbReference type="Proteomes" id="UP000504724">
    <property type="component" value="Chromosome"/>
</dbReference>
<keyword evidence="2 4" id="KW-0807">Transducer</keyword>
<sequence>MFNAKFKNQIQLLHKQTNDQQQILNALDRVMATIEFDLNGNIINANENFLHTVGYTLEEVRGKHHRLFVYDKEASSPDYQRFWQRLAQGEFITGRFKRKNKQGETVWLEASYNPVVDESGKLVKFIKFATDITDQVRTEYEAKAQIEAIHRVMAVIEFDAHGNILTANDNFLQTMNYSLQEIKGKHHRIFALSEFADSDAYRDFWNRLARGESFSGTFQRIDKNGQEVWLEASYNPILDPDGQVCKVIKYASDIGSNPNSKLLDAVIMDASKVIESVSNGNLTVKMASHRLDDPTMYDKNIELLNHSIENMCHKLSGVIQSVDESAGEFAVSSRQIVSSSQSLNQQVQESASRLQQTSESMNQTNHAIENSSKEASAAAQIAADVQSQTKQGVRVMNDTVQAMDAIQESSKKISEIVSLIDGIAFQTNLLALNAAVEAARAGEHGRGFAVVAGEVRALAQKSAEAAKDIKNLIEETVQRVNEGSSLANESGEMLNQINSSIQEVGDKIQQVARNAVSQAQETELAYQSLLQVEQIMQRNAELASESSESAQSMAQGADELKNEMAYFQYTLNEPAKALLLPRLS</sequence>
<dbReference type="InterPro" id="IPR000014">
    <property type="entry name" value="PAS"/>
</dbReference>
<gene>
    <name evidence="9" type="ORF">HQN79_04540</name>
</gene>
<comment type="similarity">
    <text evidence="3">Belongs to the methyl-accepting chemotaxis (MCP) protein family.</text>
</comment>
<evidence type="ECO:0000256" key="4">
    <source>
        <dbReference type="PROSITE-ProRule" id="PRU00284"/>
    </source>
</evidence>
<dbReference type="KEGG" id="txa:HQN79_04540"/>
<protein>
    <submittedName>
        <fullName evidence="9">PAS domain-containing methyl-accepting chemotaxis protein</fullName>
    </submittedName>
</protein>
<dbReference type="PROSITE" id="PS50113">
    <property type="entry name" value="PAC"/>
    <property type="match status" value="1"/>
</dbReference>
<dbReference type="GO" id="GO:0006935">
    <property type="term" value="P:chemotaxis"/>
    <property type="evidence" value="ECO:0007669"/>
    <property type="project" value="UniProtKB-KW"/>
</dbReference>
<dbReference type="Pfam" id="PF00015">
    <property type="entry name" value="MCPsignal"/>
    <property type="match status" value="1"/>
</dbReference>
<accession>A0A7D4TA03</accession>
<feature type="domain" description="PAS" evidence="7">
    <location>
        <begin position="37"/>
        <end position="63"/>
    </location>
</feature>
<evidence type="ECO:0000256" key="2">
    <source>
        <dbReference type="ARBA" id="ARBA00023224"/>
    </source>
</evidence>
<dbReference type="InterPro" id="IPR035965">
    <property type="entry name" value="PAS-like_dom_sf"/>
</dbReference>
<name>A0A7D4TA03_9GAMM</name>
<evidence type="ECO:0000259" key="7">
    <source>
        <dbReference type="PROSITE" id="PS50112"/>
    </source>
</evidence>
<dbReference type="Gene3D" id="1.10.287.950">
    <property type="entry name" value="Methyl-accepting chemotaxis protein"/>
    <property type="match status" value="1"/>
</dbReference>
<dbReference type="InterPro" id="IPR001610">
    <property type="entry name" value="PAC"/>
</dbReference>
<dbReference type="EMBL" id="CP054020">
    <property type="protein sequence ID" value="QKI88886.1"/>
    <property type="molecule type" value="Genomic_DNA"/>
</dbReference>
<evidence type="ECO:0000256" key="5">
    <source>
        <dbReference type="SAM" id="MobiDB-lite"/>
    </source>
</evidence>
<dbReference type="RefSeq" id="WP_173284515.1">
    <property type="nucleotide sequence ID" value="NZ_CP054020.1"/>
</dbReference>
<feature type="domain" description="Methyl-accepting transducer" evidence="6">
    <location>
        <begin position="325"/>
        <end position="554"/>
    </location>
</feature>
<dbReference type="SMART" id="SM00091">
    <property type="entry name" value="PAS"/>
    <property type="match status" value="2"/>
</dbReference>
<dbReference type="AlphaFoldDB" id="A0A7D4TA03"/>
<dbReference type="PRINTS" id="PR00260">
    <property type="entry name" value="CHEMTRNSDUCR"/>
</dbReference>
<dbReference type="PANTHER" id="PTHR43531:SF11">
    <property type="entry name" value="METHYL-ACCEPTING CHEMOTAXIS PROTEIN 3"/>
    <property type="match status" value="1"/>
</dbReference>
<keyword evidence="10" id="KW-1185">Reference proteome</keyword>
<evidence type="ECO:0000256" key="1">
    <source>
        <dbReference type="ARBA" id="ARBA00022500"/>
    </source>
</evidence>